<keyword evidence="4" id="KW-0028">Amino-acid biosynthesis</keyword>
<keyword evidence="6" id="KW-0413">Isomerase</keyword>
<dbReference type="SUPFAM" id="SSF54506">
    <property type="entry name" value="Diaminopimelate epimerase-like"/>
    <property type="match status" value="2"/>
</dbReference>
<protein>
    <recommendedName>
        <fullName evidence="3">diaminopimelate epimerase</fullName>
        <ecNumber evidence="3">5.1.1.7</ecNumber>
    </recommendedName>
</protein>
<comment type="caution">
    <text evidence="9">The sequence shown here is derived from an EMBL/GenBank/DDBJ whole genome shotgun (WGS) entry which is preliminary data.</text>
</comment>
<evidence type="ECO:0000313" key="9">
    <source>
        <dbReference type="EMBL" id="RZO24765.1"/>
    </source>
</evidence>
<gene>
    <name evidence="9" type="ORF">EVA99_00620</name>
</gene>
<dbReference type="PANTHER" id="PTHR31689:SF0">
    <property type="entry name" value="DIAMINOPIMELATE EPIMERASE"/>
    <property type="match status" value="1"/>
</dbReference>
<sequence>MKTKYTKMHSNGNEFLITEDIKQTANTKKLADKKNGIGFDQLLCIKNKKPYEVLVFNSDGSEADNCINGLRCIAFLYSLNNEAVYIKDKKFVVRSTESGAEVSGAFPVVNKKNNYYVINFGNNHIAREYPDIEIINLESEYIKLRSSKEFEEIKNFNLSIYKNSKNNIAIRTYENGTGETLSCGSATISVAYALLKDTNKNELLFASKGGKTKVLIDNESITSKANAVILKEGFLHG</sequence>
<evidence type="ECO:0000256" key="6">
    <source>
        <dbReference type="ARBA" id="ARBA00023235"/>
    </source>
</evidence>
<dbReference type="InterPro" id="IPR001653">
    <property type="entry name" value="DAP_epimerase_DapF"/>
</dbReference>
<keyword evidence="5" id="KW-0457">Lysine biosynthesis</keyword>
<evidence type="ECO:0000256" key="5">
    <source>
        <dbReference type="ARBA" id="ARBA00023154"/>
    </source>
</evidence>
<dbReference type="Pfam" id="PF01678">
    <property type="entry name" value="DAP_epimerase"/>
    <property type="match status" value="2"/>
</dbReference>
<feature type="active site" evidence="8">
    <location>
        <position position="66"/>
    </location>
</feature>
<dbReference type="InterPro" id="IPR018510">
    <property type="entry name" value="DAP_epimerase_AS"/>
</dbReference>
<proteinExistence type="inferred from homology"/>
<evidence type="ECO:0000313" key="10">
    <source>
        <dbReference type="Proteomes" id="UP000320146"/>
    </source>
</evidence>
<comment type="similarity">
    <text evidence="2">Belongs to the diaminopimelate epimerase family.</text>
</comment>
<dbReference type="GO" id="GO:0009089">
    <property type="term" value="P:lysine biosynthetic process via diaminopimelate"/>
    <property type="evidence" value="ECO:0007669"/>
    <property type="project" value="UniProtKB-UniPathway"/>
</dbReference>
<dbReference type="AlphaFoldDB" id="A0A520MU63"/>
<dbReference type="EC" id="5.1.1.7" evidence="3"/>
<evidence type="ECO:0000256" key="7">
    <source>
        <dbReference type="ARBA" id="ARBA00051712"/>
    </source>
</evidence>
<evidence type="ECO:0000256" key="8">
    <source>
        <dbReference type="PROSITE-ProRule" id="PRU10125"/>
    </source>
</evidence>
<evidence type="ECO:0000256" key="2">
    <source>
        <dbReference type="ARBA" id="ARBA00010219"/>
    </source>
</evidence>
<accession>A0A520MU63</accession>
<dbReference type="PANTHER" id="PTHR31689">
    <property type="entry name" value="DIAMINOPIMELATE EPIMERASE, CHLOROPLASTIC"/>
    <property type="match status" value="1"/>
</dbReference>
<dbReference type="Proteomes" id="UP000320146">
    <property type="component" value="Unassembled WGS sequence"/>
</dbReference>
<reference evidence="9 10" key="1">
    <citation type="submission" date="2019-02" db="EMBL/GenBank/DDBJ databases">
        <title>Prokaryotic population dynamics and viral predation in marine succession experiment using metagenomics: the confinement effect.</title>
        <authorList>
            <person name="Haro-Moreno J.M."/>
            <person name="Rodriguez-Valera F."/>
            <person name="Lopez-Perez M."/>
        </authorList>
    </citation>
    <scope>NUCLEOTIDE SEQUENCE [LARGE SCALE GENOMIC DNA]</scope>
    <source>
        <strain evidence="9">MED-G166</strain>
    </source>
</reference>
<dbReference type="Gene3D" id="3.10.310.10">
    <property type="entry name" value="Diaminopimelate Epimerase, Chain A, domain 1"/>
    <property type="match status" value="2"/>
</dbReference>
<dbReference type="PROSITE" id="PS01326">
    <property type="entry name" value="DAP_EPIMERASE"/>
    <property type="match status" value="1"/>
</dbReference>
<name>A0A520MU63_9GAMM</name>
<dbReference type="UniPathway" id="UPA00034">
    <property type="reaction ID" value="UER00025"/>
</dbReference>
<dbReference type="GO" id="GO:0005829">
    <property type="term" value="C:cytosol"/>
    <property type="evidence" value="ECO:0007669"/>
    <property type="project" value="TreeGrafter"/>
</dbReference>
<organism evidence="9 10">
    <name type="scientific">SAR86 cluster bacterium</name>
    <dbReference type="NCBI Taxonomy" id="2030880"/>
    <lineage>
        <taxon>Bacteria</taxon>
        <taxon>Pseudomonadati</taxon>
        <taxon>Pseudomonadota</taxon>
        <taxon>Gammaproteobacteria</taxon>
        <taxon>SAR86 cluster</taxon>
    </lineage>
</organism>
<comment type="pathway">
    <text evidence="1">Amino-acid biosynthesis; L-lysine biosynthesis via DAP pathway; DL-2,6-diaminopimelate from LL-2,6-diaminopimelate: step 1/1.</text>
</comment>
<evidence type="ECO:0000256" key="1">
    <source>
        <dbReference type="ARBA" id="ARBA00005196"/>
    </source>
</evidence>
<evidence type="ECO:0000256" key="4">
    <source>
        <dbReference type="ARBA" id="ARBA00022605"/>
    </source>
</evidence>
<evidence type="ECO:0000256" key="3">
    <source>
        <dbReference type="ARBA" id="ARBA00013080"/>
    </source>
</evidence>
<comment type="catalytic activity">
    <reaction evidence="7">
        <text>(2S,6S)-2,6-diaminopimelate = meso-2,6-diaminopimelate</text>
        <dbReference type="Rhea" id="RHEA:15393"/>
        <dbReference type="ChEBI" id="CHEBI:57609"/>
        <dbReference type="ChEBI" id="CHEBI:57791"/>
        <dbReference type="EC" id="5.1.1.7"/>
    </reaction>
</comment>
<dbReference type="GO" id="GO:0008837">
    <property type="term" value="F:diaminopimelate epimerase activity"/>
    <property type="evidence" value="ECO:0007669"/>
    <property type="project" value="UniProtKB-EC"/>
</dbReference>
<dbReference type="EMBL" id="SHBL01000003">
    <property type="protein sequence ID" value="RZO24765.1"/>
    <property type="molecule type" value="Genomic_DNA"/>
</dbReference>